<feature type="region of interest" description="Disordered" evidence="1">
    <location>
        <begin position="1"/>
        <end position="40"/>
    </location>
</feature>
<dbReference type="Proteomes" id="UP000075230">
    <property type="component" value="Unassembled WGS sequence"/>
</dbReference>
<gene>
    <name evidence="2" type="ORF">RIB2604_02801070</name>
</gene>
<reference evidence="3" key="2">
    <citation type="submission" date="2016-02" db="EMBL/GenBank/DDBJ databases">
        <title>Genome sequencing of Aspergillus luchuensis NBRC 4314.</title>
        <authorList>
            <person name="Yamada O."/>
        </authorList>
    </citation>
    <scope>NUCLEOTIDE SEQUENCE [LARGE SCALE GENOMIC DNA]</scope>
    <source>
        <strain evidence="3">RIB 2604</strain>
    </source>
</reference>
<dbReference type="AlphaFoldDB" id="A0A146FW47"/>
<sequence>MSPYQVAKDSVSCGMPASSSSSSAMHNAKAGSPGGGCVVM</sequence>
<reference evidence="2 3" key="1">
    <citation type="journal article" date="2016" name="DNA Res.">
        <title>Genome sequence of Aspergillus luchuensis NBRC 4314.</title>
        <authorList>
            <person name="Yamada O."/>
            <person name="Machida M."/>
            <person name="Hosoyama A."/>
            <person name="Goto M."/>
            <person name="Takahashi T."/>
            <person name="Futagami T."/>
            <person name="Yamagata Y."/>
            <person name="Takeuchi M."/>
            <person name="Kobayashi T."/>
            <person name="Koike H."/>
            <person name="Abe K."/>
            <person name="Asai K."/>
            <person name="Arita M."/>
            <person name="Fujita N."/>
            <person name="Fukuda K."/>
            <person name="Higa K."/>
            <person name="Horikawa H."/>
            <person name="Ishikawa T."/>
            <person name="Jinno K."/>
            <person name="Kato Y."/>
            <person name="Kirimura K."/>
            <person name="Mizutani O."/>
            <person name="Nakasone K."/>
            <person name="Sano M."/>
            <person name="Shiraishi Y."/>
            <person name="Tsukahara M."/>
            <person name="Gomi K."/>
        </authorList>
    </citation>
    <scope>NUCLEOTIDE SEQUENCE [LARGE SCALE GENOMIC DNA]</scope>
    <source>
        <strain evidence="2 3">RIB 2604</strain>
    </source>
</reference>
<dbReference type="EMBL" id="BCWF01000027">
    <property type="protein sequence ID" value="GAT29133.1"/>
    <property type="molecule type" value="Genomic_DNA"/>
</dbReference>
<evidence type="ECO:0000256" key="1">
    <source>
        <dbReference type="SAM" id="MobiDB-lite"/>
    </source>
</evidence>
<evidence type="ECO:0000313" key="3">
    <source>
        <dbReference type="Proteomes" id="UP000075230"/>
    </source>
</evidence>
<evidence type="ECO:0000313" key="2">
    <source>
        <dbReference type="EMBL" id="GAT29133.1"/>
    </source>
</evidence>
<accession>A0A146FW47</accession>
<comment type="caution">
    <text evidence="2">The sequence shown here is derived from an EMBL/GenBank/DDBJ whole genome shotgun (WGS) entry which is preliminary data.</text>
</comment>
<name>A0A146FW47_ASPKA</name>
<protein>
    <submittedName>
        <fullName evidence="2">Class I alpha-mannosidase</fullName>
    </submittedName>
</protein>
<organism evidence="2 3">
    <name type="scientific">Aspergillus kawachii</name>
    <name type="common">White koji mold</name>
    <name type="synonym">Aspergillus awamori var. kawachi</name>
    <dbReference type="NCBI Taxonomy" id="1069201"/>
    <lineage>
        <taxon>Eukaryota</taxon>
        <taxon>Fungi</taxon>
        <taxon>Dikarya</taxon>
        <taxon>Ascomycota</taxon>
        <taxon>Pezizomycotina</taxon>
        <taxon>Eurotiomycetes</taxon>
        <taxon>Eurotiomycetidae</taxon>
        <taxon>Eurotiales</taxon>
        <taxon>Aspergillaceae</taxon>
        <taxon>Aspergillus</taxon>
        <taxon>Aspergillus subgen. Circumdati</taxon>
    </lineage>
</organism>
<proteinExistence type="predicted"/>